<feature type="region of interest" description="Disordered" evidence="1">
    <location>
        <begin position="74"/>
        <end position="95"/>
    </location>
</feature>
<reference evidence="2 3" key="1">
    <citation type="journal article" date="2019" name="Commun. Biol.">
        <title>The bagworm genome reveals a unique fibroin gene that provides high tensile strength.</title>
        <authorList>
            <person name="Kono N."/>
            <person name="Nakamura H."/>
            <person name="Ohtoshi R."/>
            <person name="Tomita M."/>
            <person name="Numata K."/>
            <person name="Arakawa K."/>
        </authorList>
    </citation>
    <scope>NUCLEOTIDE SEQUENCE [LARGE SCALE GENOMIC DNA]</scope>
</reference>
<evidence type="ECO:0000313" key="3">
    <source>
        <dbReference type="Proteomes" id="UP000299102"/>
    </source>
</evidence>
<gene>
    <name evidence="2" type="ORF">EVAR_79111_1</name>
</gene>
<organism evidence="2 3">
    <name type="scientific">Eumeta variegata</name>
    <name type="common">Bagworm moth</name>
    <name type="synonym">Eumeta japonica</name>
    <dbReference type="NCBI Taxonomy" id="151549"/>
    <lineage>
        <taxon>Eukaryota</taxon>
        <taxon>Metazoa</taxon>
        <taxon>Ecdysozoa</taxon>
        <taxon>Arthropoda</taxon>
        <taxon>Hexapoda</taxon>
        <taxon>Insecta</taxon>
        <taxon>Pterygota</taxon>
        <taxon>Neoptera</taxon>
        <taxon>Endopterygota</taxon>
        <taxon>Lepidoptera</taxon>
        <taxon>Glossata</taxon>
        <taxon>Ditrysia</taxon>
        <taxon>Tineoidea</taxon>
        <taxon>Psychidae</taxon>
        <taxon>Oiketicinae</taxon>
        <taxon>Eumeta</taxon>
    </lineage>
</organism>
<evidence type="ECO:0000313" key="2">
    <source>
        <dbReference type="EMBL" id="GBP56975.1"/>
    </source>
</evidence>
<dbReference type="AlphaFoldDB" id="A0A4C1X3Z9"/>
<protein>
    <submittedName>
        <fullName evidence="2">Uncharacterized protein</fullName>
    </submittedName>
</protein>
<feature type="compositionally biased region" description="Low complexity" evidence="1">
    <location>
        <begin position="74"/>
        <end position="84"/>
    </location>
</feature>
<sequence>MKRRSYGLTDKTRGKEYESEAGNDNENVHERLRNKIANKTNASLETERTERIICDRIRIIRRCLIAQRLTAGHPSGAAGAHGAARSSQLNPCNVF</sequence>
<comment type="caution">
    <text evidence="2">The sequence shown here is derived from an EMBL/GenBank/DDBJ whole genome shotgun (WGS) entry which is preliminary data.</text>
</comment>
<accession>A0A4C1X3Z9</accession>
<dbReference type="EMBL" id="BGZK01000705">
    <property type="protein sequence ID" value="GBP56975.1"/>
    <property type="molecule type" value="Genomic_DNA"/>
</dbReference>
<proteinExistence type="predicted"/>
<name>A0A4C1X3Z9_EUMVA</name>
<feature type="region of interest" description="Disordered" evidence="1">
    <location>
        <begin position="1"/>
        <end position="29"/>
    </location>
</feature>
<dbReference type="Proteomes" id="UP000299102">
    <property type="component" value="Unassembled WGS sequence"/>
</dbReference>
<evidence type="ECO:0000256" key="1">
    <source>
        <dbReference type="SAM" id="MobiDB-lite"/>
    </source>
</evidence>
<feature type="compositionally biased region" description="Polar residues" evidence="1">
    <location>
        <begin position="85"/>
        <end position="95"/>
    </location>
</feature>
<keyword evidence="3" id="KW-1185">Reference proteome</keyword>